<dbReference type="InterPro" id="IPR022653">
    <property type="entry name" value="De-COase2_pyr-phos_BS"/>
</dbReference>
<evidence type="ECO:0000256" key="13">
    <source>
        <dbReference type="ARBA" id="ARBA00067569"/>
    </source>
</evidence>
<dbReference type="SUPFAM" id="SSF51419">
    <property type="entry name" value="PLP-binding barrel"/>
    <property type="match status" value="1"/>
</dbReference>
<dbReference type="NCBIfam" id="NF003763">
    <property type="entry name" value="PRK05354.1"/>
    <property type="match status" value="1"/>
</dbReference>
<dbReference type="Gene3D" id="3.20.20.10">
    <property type="entry name" value="Alanine racemase"/>
    <property type="match status" value="1"/>
</dbReference>
<dbReference type="GO" id="GO:0008792">
    <property type="term" value="F:arginine decarboxylase activity"/>
    <property type="evidence" value="ECO:0007669"/>
    <property type="project" value="UniProtKB-EC"/>
</dbReference>
<proteinExistence type="inferred from homology"/>
<dbReference type="InterPro" id="IPR029066">
    <property type="entry name" value="PLP-binding_barrel"/>
</dbReference>
<dbReference type="PIRSF" id="PIRSF001336">
    <property type="entry name" value="Arg_decrbxlase"/>
    <property type="match status" value="1"/>
</dbReference>
<evidence type="ECO:0000256" key="6">
    <source>
        <dbReference type="ARBA" id="ARBA00022793"/>
    </source>
</evidence>
<dbReference type="PROSITE" id="PS00879">
    <property type="entry name" value="ODR_DC_2_2"/>
    <property type="match status" value="1"/>
</dbReference>
<gene>
    <name evidence="18" type="ORF">RIF29_32364</name>
</gene>
<dbReference type="InterPro" id="IPR009006">
    <property type="entry name" value="Ala_racemase/Decarboxylase_C"/>
</dbReference>
<dbReference type="InterPro" id="IPR022657">
    <property type="entry name" value="De-COase2_CS"/>
</dbReference>
<evidence type="ECO:0000313" key="19">
    <source>
        <dbReference type="Proteomes" id="UP001372338"/>
    </source>
</evidence>
<dbReference type="EC" id="4.1.1.19" evidence="5 16"/>
<dbReference type="Gene3D" id="1.20.58.930">
    <property type="match status" value="1"/>
</dbReference>
<dbReference type="GO" id="GO:0009409">
    <property type="term" value="P:response to cold"/>
    <property type="evidence" value="ECO:0007669"/>
    <property type="project" value="UniProtKB-ARBA"/>
</dbReference>
<keyword evidence="19" id="KW-1185">Reference proteome</keyword>
<dbReference type="SUPFAM" id="SSF50621">
    <property type="entry name" value="Alanine racemase C-terminal domain-like"/>
    <property type="match status" value="1"/>
</dbReference>
<comment type="pathway">
    <text evidence="3 16">Amine and polyamine biosynthesis; agmatine biosynthesis; agmatine from L-arginine: step 1/1.</text>
</comment>
<comment type="cofactor">
    <cofactor evidence="2 16">
        <name>Mg(2+)</name>
        <dbReference type="ChEBI" id="CHEBI:18420"/>
    </cofactor>
</comment>
<feature type="modified residue" description="N6-(pyridoxal phosphate)lysine" evidence="14">
    <location>
        <position position="156"/>
    </location>
</feature>
<evidence type="ECO:0000313" key="18">
    <source>
        <dbReference type="EMBL" id="KAK7257994.1"/>
    </source>
</evidence>
<dbReference type="PANTHER" id="PTHR43295:SF1">
    <property type="entry name" value="ARGININE DECARBOXYLASE 1, CHLOROPLASTIC-RELATED"/>
    <property type="match status" value="1"/>
</dbReference>
<keyword evidence="11 16" id="KW-0456">Lyase</keyword>
<dbReference type="Gene3D" id="2.40.37.10">
    <property type="entry name" value="Lyase, Ornithine Decarboxylase, Chain A, domain 1"/>
    <property type="match status" value="1"/>
</dbReference>
<protein>
    <recommendedName>
        <fullName evidence="13 16">Arginine decarboxylase</fullName>
        <ecNumber evidence="5 16">4.1.1.19</ecNumber>
    </recommendedName>
</protein>
<evidence type="ECO:0000256" key="1">
    <source>
        <dbReference type="ARBA" id="ARBA00001933"/>
    </source>
</evidence>
<evidence type="ECO:0000256" key="12">
    <source>
        <dbReference type="ARBA" id="ARBA00049309"/>
    </source>
</evidence>
<keyword evidence="10 16" id="KW-0745">Spermidine biosynthesis</keyword>
<dbReference type="GO" id="GO:0009446">
    <property type="term" value="P:putrescine biosynthetic process"/>
    <property type="evidence" value="ECO:0007669"/>
    <property type="project" value="UniProtKB-KW"/>
</dbReference>
<evidence type="ECO:0000259" key="17">
    <source>
        <dbReference type="Pfam" id="PF02784"/>
    </source>
</evidence>
<comment type="cofactor">
    <cofactor evidence="1 14 16">
        <name>pyridoxal 5'-phosphate</name>
        <dbReference type="ChEBI" id="CHEBI:597326"/>
    </cofactor>
</comment>
<dbReference type="PRINTS" id="PR01180">
    <property type="entry name" value="ARGDCRBXLASE"/>
</dbReference>
<dbReference type="InterPro" id="IPR000183">
    <property type="entry name" value="Orn/DAP/Arg_de-COase"/>
</dbReference>
<comment type="caution">
    <text evidence="18">The sequence shown here is derived from an EMBL/GenBank/DDBJ whole genome shotgun (WGS) entry which is preliminary data.</text>
</comment>
<organism evidence="18 19">
    <name type="scientific">Crotalaria pallida</name>
    <name type="common">Smooth rattlebox</name>
    <name type="synonym">Crotalaria striata</name>
    <dbReference type="NCBI Taxonomy" id="3830"/>
    <lineage>
        <taxon>Eukaryota</taxon>
        <taxon>Viridiplantae</taxon>
        <taxon>Streptophyta</taxon>
        <taxon>Embryophyta</taxon>
        <taxon>Tracheophyta</taxon>
        <taxon>Spermatophyta</taxon>
        <taxon>Magnoliopsida</taxon>
        <taxon>eudicotyledons</taxon>
        <taxon>Gunneridae</taxon>
        <taxon>Pentapetalae</taxon>
        <taxon>rosids</taxon>
        <taxon>fabids</taxon>
        <taxon>Fabales</taxon>
        <taxon>Fabaceae</taxon>
        <taxon>Papilionoideae</taxon>
        <taxon>50 kb inversion clade</taxon>
        <taxon>genistoids sensu lato</taxon>
        <taxon>core genistoids</taxon>
        <taxon>Crotalarieae</taxon>
        <taxon>Crotalaria</taxon>
    </lineage>
</organism>
<evidence type="ECO:0000256" key="5">
    <source>
        <dbReference type="ARBA" id="ARBA00012426"/>
    </source>
</evidence>
<evidence type="ECO:0000256" key="10">
    <source>
        <dbReference type="ARBA" id="ARBA00023066"/>
    </source>
</evidence>
<name>A0AAN9HY31_CROPI</name>
<evidence type="ECO:0000256" key="15">
    <source>
        <dbReference type="PIRSR" id="PIRSR600183-50"/>
    </source>
</evidence>
<feature type="active site" description="Proton donor" evidence="15">
    <location>
        <position position="547"/>
    </location>
</feature>
<dbReference type="InterPro" id="IPR002985">
    <property type="entry name" value="Arg_decrbxlase"/>
</dbReference>
<dbReference type="GO" id="GO:0006527">
    <property type="term" value="P:L-arginine catabolic process"/>
    <property type="evidence" value="ECO:0007669"/>
    <property type="project" value="InterPro"/>
</dbReference>
<evidence type="ECO:0000256" key="9">
    <source>
        <dbReference type="ARBA" id="ARBA00023023"/>
    </source>
</evidence>
<reference evidence="18 19" key="1">
    <citation type="submission" date="2024-01" db="EMBL/GenBank/DDBJ databases">
        <title>The genomes of 5 underutilized Papilionoideae crops provide insights into root nodulation and disease resistanc.</title>
        <authorList>
            <person name="Yuan L."/>
        </authorList>
    </citation>
    <scope>NUCLEOTIDE SEQUENCE [LARGE SCALE GENOMIC DNA]</scope>
    <source>
        <strain evidence="18">ZHUSHIDOU_FW_LH</strain>
        <tissue evidence="18">Leaf</tissue>
    </source>
</reference>
<accession>A0AAN9HY31</accession>
<keyword evidence="6 16" id="KW-0210">Decarboxylase</keyword>
<dbReference type="PRINTS" id="PR01179">
    <property type="entry name" value="ODADCRBXLASE"/>
</dbReference>
<keyword evidence="8 14" id="KW-0663">Pyridoxal phosphate</keyword>
<dbReference type="GO" id="GO:0008295">
    <property type="term" value="P:spermidine biosynthetic process"/>
    <property type="evidence" value="ECO:0007669"/>
    <property type="project" value="UniProtKB-KW"/>
</dbReference>
<evidence type="ECO:0000256" key="4">
    <source>
        <dbReference type="ARBA" id="ARBA00008357"/>
    </source>
</evidence>
<evidence type="ECO:0000256" key="2">
    <source>
        <dbReference type="ARBA" id="ARBA00001946"/>
    </source>
</evidence>
<dbReference type="PANTHER" id="PTHR43295">
    <property type="entry name" value="ARGININE DECARBOXYLASE"/>
    <property type="match status" value="1"/>
</dbReference>
<keyword evidence="9" id="KW-0661">Putrescine biosynthesis</keyword>
<keyword evidence="7 16" id="KW-0460">Magnesium</keyword>
<dbReference type="Proteomes" id="UP001372338">
    <property type="component" value="Unassembled WGS sequence"/>
</dbReference>
<feature type="domain" description="Orn/DAP/Arg decarboxylase 2 N-terminal" evidence="17">
    <location>
        <begin position="148"/>
        <end position="401"/>
    </location>
</feature>
<dbReference type="EMBL" id="JAYWIO010000006">
    <property type="protein sequence ID" value="KAK7257994.1"/>
    <property type="molecule type" value="Genomic_DNA"/>
</dbReference>
<sequence length="732" mass="78672">MPALACCVDAAAALSPPPGYALAAGDISLLPPVTFSDLSLSTTTTASAEWSPSLSASLYKLDGWGGPYFSVNSSSGNITVRPHGSDTLSHQEIDLLKIVKKASDPKSSGGLGLQLPLIVRFPDVLKNRLQSLQSAFDYAIQSQGYGSHYQGVYPVKCNQDRFVVEDIVSFGSSFRFGLEAGSKPELLLAMSSLCKGNPEAFLICNGFKDSEYISLALIARKLALNTIIVLEQEEELDLVIEMSSKLCVRPMIGLRAKLRTKHDGHFGSTSGEKGKFGLTTTQILKVVKKLEQVGMLDCLQLLHFHIGSQIPSTALLADGVGEAAQIYCELVRLGAQMRVIDIGGGLGIDYDGSKSAESDLSVAYSLEEYAVAVVHAVQYVCDRNSVKHPVICSESGRAIVSHHSVLIFEAMAATSYAAPTLSTLGLQYLVEGLSEEARADYHNLSSATIRGEYDSCVFYTDQLKQRCVEQFKQGTLGMEQLAAVDGLCDLIGKAIGANDAVRTYHVNLSVFTSIPDFWGIDQMFPIVPIHRLDEKPTARGILSDLTCDSDGKIDKFIGGESSLPLHELEGGHGSGGYYLGMFLGGAYEEALGGVHNLFGGPSVVRVLQSDGPHGFAVTRAAPGPSCSDVLRVMQHEPELMFETLKHRAQEFGDDDNNNSVVDATALATSLARSFNNMPYLVASSCGMDAMNNNNDHKNNDFYYCSSDEDYSAAIADSAGPGGEEEQWSYCCA</sequence>
<dbReference type="AlphaFoldDB" id="A0AAN9HY31"/>
<dbReference type="InterPro" id="IPR022644">
    <property type="entry name" value="De-COase2_N"/>
</dbReference>
<evidence type="ECO:0000256" key="8">
    <source>
        <dbReference type="ARBA" id="ARBA00022898"/>
    </source>
</evidence>
<dbReference type="PROSITE" id="PS00878">
    <property type="entry name" value="ODR_DC_2_1"/>
    <property type="match status" value="1"/>
</dbReference>
<dbReference type="FunFam" id="3.20.20.10:FF:000001">
    <property type="entry name" value="Biosynthetic arginine decarboxylase"/>
    <property type="match status" value="1"/>
</dbReference>
<dbReference type="Pfam" id="PF02784">
    <property type="entry name" value="Orn_Arg_deC_N"/>
    <property type="match status" value="1"/>
</dbReference>
<evidence type="ECO:0000256" key="3">
    <source>
        <dbReference type="ARBA" id="ARBA00004773"/>
    </source>
</evidence>
<evidence type="ECO:0000256" key="11">
    <source>
        <dbReference type="ARBA" id="ARBA00023239"/>
    </source>
</evidence>
<comment type="similarity">
    <text evidence="4 16">Belongs to the Orn/Lys/Arg decarboxylase class-II family. SpeA subfamily.</text>
</comment>
<evidence type="ECO:0000256" key="16">
    <source>
        <dbReference type="RuleBase" id="RU003740"/>
    </source>
</evidence>
<dbReference type="NCBIfam" id="TIGR01273">
    <property type="entry name" value="speA"/>
    <property type="match status" value="1"/>
</dbReference>
<evidence type="ECO:0000256" key="14">
    <source>
        <dbReference type="PIRSR" id="PIRSR001336-50"/>
    </source>
</evidence>
<dbReference type="CDD" id="cd06830">
    <property type="entry name" value="PLPDE_III_ADC"/>
    <property type="match status" value="1"/>
</dbReference>
<comment type="catalytic activity">
    <reaction evidence="12 16">
        <text>L-arginine + H(+) = agmatine + CO2</text>
        <dbReference type="Rhea" id="RHEA:17641"/>
        <dbReference type="ChEBI" id="CHEBI:15378"/>
        <dbReference type="ChEBI" id="CHEBI:16526"/>
        <dbReference type="ChEBI" id="CHEBI:32682"/>
        <dbReference type="ChEBI" id="CHEBI:58145"/>
        <dbReference type="EC" id="4.1.1.19"/>
    </reaction>
</comment>
<evidence type="ECO:0000256" key="7">
    <source>
        <dbReference type="ARBA" id="ARBA00022842"/>
    </source>
</evidence>